<proteinExistence type="predicted"/>
<dbReference type="EMBL" id="AVOT02065503">
    <property type="protein sequence ID" value="MBW0557585.1"/>
    <property type="molecule type" value="Genomic_DNA"/>
</dbReference>
<reference evidence="1" key="1">
    <citation type="submission" date="2021-03" db="EMBL/GenBank/DDBJ databases">
        <title>Draft genome sequence of rust myrtle Austropuccinia psidii MF-1, a brazilian biotype.</title>
        <authorList>
            <person name="Quecine M.C."/>
            <person name="Pachon D.M.R."/>
            <person name="Bonatelli M.L."/>
            <person name="Correr F.H."/>
            <person name="Franceschini L.M."/>
            <person name="Leite T.F."/>
            <person name="Margarido G.R.A."/>
            <person name="Almeida C.A."/>
            <person name="Ferrarezi J.A."/>
            <person name="Labate C.A."/>
        </authorList>
    </citation>
    <scope>NUCLEOTIDE SEQUENCE</scope>
    <source>
        <strain evidence="1">MF-1</strain>
    </source>
</reference>
<protein>
    <submittedName>
        <fullName evidence="1">Uncharacterized protein</fullName>
    </submittedName>
</protein>
<dbReference type="SUPFAM" id="SSF56672">
    <property type="entry name" value="DNA/RNA polymerases"/>
    <property type="match status" value="1"/>
</dbReference>
<dbReference type="Proteomes" id="UP000765509">
    <property type="component" value="Unassembled WGS sequence"/>
</dbReference>
<dbReference type="AlphaFoldDB" id="A0A9Q3PDU8"/>
<organism evidence="1 2">
    <name type="scientific">Austropuccinia psidii MF-1</name>
    <dbReference type="NCBI Taxonomy" id="1389203"/>
    <lineage>
        <taxon>Eukaryota</taxon>
        <taxon>Fungi</taxon>
        <taxon>Dikarya</taxon>
        <taxon>Basidiomycota</taxon>
        <taxon>Pucciniomycotina</taxon>
        <taxon>Pucciniomycetes</taxon>
        <taxon>Pucciniales</taxon>
        <taxon>Sphaerophragmiaceae</taxon>
        <taxon>Austropuccinia</taxon>
    </lineage>
</organism>
<dbReference type="Gene3D" id="3.10.10.10">
    <property type="entry name" value="HIV Type 1 Reverse Transcriptase, subunit A, domain 1"/>
    <property type="match status" value="1"/>
</dbReference>
<name>A0A9Q3PDU8_9BASI</name>
<evidence type="ECO:0000313" key="2">
    <source>
        <dbReference type="Proteomes" id="UP000765509"/>
    </source>
</evidence>
<sequence>MEKKSNGKLRIVHDLQELNKVTIKYAGLPHHIEGFVDGFAGRELYGLGEIMGEYDERKIDVTKIPLKPSEKSLGRIKLTRLPQGATNSVAVYQA</sequence>
<evidence type="ECO:0000313" key="1">
    <source>
        <dbReference type="EMBL" id="MBW0557585.1"/>
    </source>
</evidence>
<dbReference type="OrthoDB" id="5599163at2759"/>
<dbReference type="InterPro" id="IPR043502">
    <property type="entry name" value="DNA/RNA_pol_sf"/>
</dbReference>
<keyword evidence="2" id="KW-1185">Reference proteome</keyword>
<gene>
    <name evidence="1" type="ORF">O181_097300</name>
</gene>
<accession>A0A9Q3PDU8</accession>
<comment type="caution">
    <text evidence="1">The sequence shown here is derived from an EMBL/GenBank/DDBJ whole genome shotgun (WGS) entry which is preliminary data.</text>
</comment>